<dbReference type="Proteomes" id="UP000001918">
    <property type="component" value="Chromosome"/>
</dbReference>
<accession>D1ABH2</accession>
<gene>
    <name evidence="2" type="ordered locus">Tcur_1632</name>
</gene>
<organism evidence="2 3">
    <name type="scientific">Thermomonospora curvata (strain ATCC 19995 / DSM 43183 / JCM 3096 / KCTC 9072 / NBRC 15933 / NCIMB 10081 / Henssen B9)</name>
    <dbReference type="NCBI Taxonomy" id="471852"/>
    <lineage>
        <taxon>Bacteria</taxon>
        <taxon>Bacillati</taxon>
        <taxon>Actinomycetota</taxon>
        <taxon>Actinomycetes</taxon>
        <taxon>Streptosporangiales</taxon>
        <taxon>Thermomonosporaceae</taxon>
        <taxon>Thermomonospora</taxon>
    </lineage>
</organism>
<dbReference type="KEGG" id="tcu:Tcur_1632"/>
<dbReference type="eggNOG" id="COG0457">
    <property type="taxonomic scope" value="Bacteria"/>
</dbReference>
<name>D1ABH2_THECD</name>
<reference evidence="2 3" key="1">
    <citation type="journal article" date="2011" name="Stand. Genomic Sci.">
        <title>Complete genome sequence of Thermomonospora curvata type strain (B9).</title>
        <authorList>
            <person name="Chertkov O."/>
            <person name="Sikorski J."/>
            <person name="Nolan M."/>
            <person name="Lapidus A."/>
            <person name="Lucas S."/>
            <person name="Del Rio T.G."/>
            <person name="Tice H."/>
            <person name="Cheng J.F."/>
            <person name="Goodwin L."/>
            <person name="Pitluck S."/>
            <person name="Liolios K."/>
            <person name="Ivanova N."/>
            <person name="Mavromatis K."/>
            <person name="Mikhailova N."/>
            <person name="Ovchinnikova G."/>
            <person name="Pati A."/>
            <person name="Chen A."/>
            <person name="Palaniappan K."/>
            <person name="Djao O.D."/>
            <person name="Land M."/>
            <person name="Hauser L."/>
            <person name="Chang Y.J."/>
            <person name="Jeffries C.D."/>
            <person name="Brettin T."/>
            <person name="Han C."/>
            <person name="Detter J.C."/>
            <person name="Rohde M."/>
            <person name="Goker M."/>
            <person name="Woyke T."/>
            <person name="Bristow J."/>
            <person name="Eisen J.A."/>
            <person name="Markowitz V."/>
            <person name="Hugenholtz P."/>
            <person name="Klenk H.P."/>
            <person name="Kyrpides N.C."/>
        </authorList>
    </citation>
    <scope>NUCLEOTIDE SEQUENCE [LARGE SCALE GENOMIC DNA]</scope>
    <source>
        <strain evidence="3">ATCC 19995 / DSM 43183 / JCM 3096 / KCTC 9072 / NBRC 15933 / NCIMB 10081 / Henssen B9</strain>
    </source>
</reference>
<dbReference type="RefSeq" id="WP_012851992.1">
    <property type="nucleotide sequence ID" value="NC_013510.1"/>
</dbReference>
<evidence type="ECO:0000313" key="3">
    <source>
        <dbReference type="Proteomes" id="UP000001918"/>
    </source>
</evidence>
<dbReference type="InterPro" id="IPR024983">
    <property type="entry name" value="CHAT_dom"/>
</dbReference>
<feature type="domain" description="CHAT" evidence="1">
    <location>
        <begin position="620"/>
        <end position="832"/>
    </location>
</feature>
<dbReference type="AlphaFoldDB" id="D1ABH2"/>
<dbReference type="STRING" id="471852.Tcur_1632"/>
<dbReference type="SUPFAM" id="SSF48452">
    <property type="entry name" value="TPR-like"/>
    <property type="match status" value="1"/>
</dbReference>
<dbReference type="EMBL" id="CP001738">
    <property type="protein sequence ID" value="ACY97208.1"/>
    <property type="molecule type" value="Genomic_DNA"/>
</dbReference>
<sequence length="848" mass="88265">MSARLLRLAAADPPRAHAAAVAALGDAAERTPREAITLRRVAALAAKELGLLEEGLAHLEEALRAAEGAGLAYERALVQMNLVGLLTAQGALPRALACADAAAKVLRGADADRLAANVACALARAGRPAQALEAVRQALPRLRRGDDPVTLAGLLINLGLAQALRGRPGDLQAGRRALAEAVTVAERAGLRAQAAMAKGNLAFVLSRCGDLPRALRLYAEAEADLTGERVVQCRLDQAETLIAAGLTGEARPLLAGALAEAAERGYRCDVADGLLLLAGAELADGDAERAGRTAERARAAFAAQERTGWMLLAEHLLLRARWAAGDRSAALWHAAVATADRLERGGWHEQAAGMRVIAARLALRLGRPARPLLEQAGRARRHGPAALRVAAWHAVALERSLSGDRRGALAAVRAGLRVADEYAEVFGAAELRVRAARVGEELAALGLELARSARQLLAAEERRRAVARRVTAVRPPADPQRAQALTRLRAAAAEHAAAVARGADPLPTARRLARLEAAVREASRRHSPSGAPPRPRLAGVPALTAALGERALVELVRVGDALHAVTVAAGRCRRWPIGPYGAVAHDAERLRFAVRRLARRADDSAAAGLREAAWRMAAWAPAGLRRVLSGRELVIAPVGALHAVPWAALTRRPLTVVPSATAWLHARAAAAGRGSGRVVLAAGPSLPHAEAEIAALAELYPHATVLRGAAAAALPVRRALDGAELAHLAAHGEFREDNPLFSHLRLADGPLLAHDLEDIAAAPRLVVLSACDAGRAAGGEGMLGIVGALLALGTATVIASVAPVRDAGAHAFMTSLHRRLRAGMSPARAVAAVPRSPGTLGFQCFGAG</sequence>
<dbReference type="InterPro" id="IPR011990">
    <property type="entry name" value="TPR-like_helical_dom_sf"/>
</dbReference>
<evidence type="ECO:0000313" key="2">
    <source>
        <dbReference type="EMBL" id="ACY97208.1"/>
    </source>
</evidence>
<dbReference type="HOGENOM" id="CLU_009955_0_0_11"/>
<protein>
    <submittedName>
        <fullName evidence="2">Tetratricopeptide TPR_4</fullName>
    </submittedName>
</protein>
<dbReference type="Pfam" id="PF12770">
    <property type="entry name" value="CHAT"/>
    <property type="match status" value="1"/>
</dbReference>
<dbReference type="eggNOG" id="COG4995">
    <property type="taxonomic scope" value="Bacteria"/>
</dbReference>
<proteinExistence type="predicted"/>
<dbReference type="Gene3D" id="1.25.40.10">
    <property type="entry name" value="Tetratricopeptide repeat domain"/>
    <property type="match status" value="1"/>
</dbReference>
<keyword evidence="3" id="KW-1185">Reference proteome</keyword>
<evidence type="ECO:0000259" key="1">
    <source>
        <dbReference type="Pfam" id="PF12770"/>
    </source>
</evidence>